<keyword evidence="1" id="KW-1133">Transmembrane helix</keyword>
<dbReference type="Proteomes" id="UP000199256">
    <property type="component" value="Unassembled WGS sequence"/>
</dbReference>
<accession>A0A1H7R9X3</accession>
<evidence type="ECO:0000256" key="1">
    <source>
        <dbReference type="SAM" id="Phobius"/>
    </source>
</evidence>
<dbReference type="RefSeq" id="WP_090255509.1">
    <property type="nucleotide sequence ID" value="NZ_FOAA01000021.1"/>
</dbReference>
<feature type="transmembrane region" description="Helical" evidence="1">
    <location>
        <begin position="32"/>
        <end position="56"/>
    </location>
</feature>
<proteinExistence type="predicted"/>
<protein>
    <submittedName>
        <fullName evidence="2">Type IV pilus assembly protein PilV</fullName>
    </submittedName>
</protein>
<dbReference type="NCBIfam" id="TIGR02523">
    <property type="entry name" value="type_IV_pilV"/>
    <property type="match status" value="1"/>
</dbReference>
<keyword evidence="1" id="KW-0812">Transmembrane</keyword>
<sequence>MSTAYDFTFSCLSPAHKGAGTLQPSSAIRWQAGVGLIEVLVAVLILSLGLLGMAALQTRALQANQWSFQQGVAVMQAYDIADAIRADVPAMESGHFNVDMADAAPGGSSYAATAVAAWRANLTNLLGPEASGSITCDGQTCEIVTRWKDLRAEQGEEEDDMSMREMRIEFRP</sequence>
<name>A0A1H7R9X3_9GAMM</name>
<dbReference type="AlphaFoldDB" id="A0A1H7R9X3"/>
<dbReference type="EMBL" id="FOAA01000021">
    <property type="protein sequence ID" value="SEL56983.1"/>
    <property type="molecule type" value="Genomic_DNA"/>
</dbReference>
<evidence type="ECO:0000313" key="3">
    <source>
        <dbReference type="Proteomes" id="UP000199256"/>
    </source>
</evidence>
<keyword evidence="1" id="KW-0472">Membrane</keyword>
<dbReference type="OrthoDB" id="8547299at2"/>
<evidence type="ECO:0000313" key="2">
    <source>
        <dbReference type="EMBL" id="SEL56983.1"/>
    </source>
</evidence>
<dbReference type="STRING" id="1396821.SAMN05444515_12136"/>
<organism evidence="2 3">
    <name type="scientific">Ectothiorhodospira marina</name>
    <dbReference type="NCBI Taxonomy" id="1396821"/>
    <lineage>
        <taxon>Bacteria</taxon>
        <taxon>Pseudomonadati</taxon>
        <taxon>Pseudomonadota</taxon>
        <taxon>Gammaproteobacteria</taxon>
        <taxon>Chromatiales</taxon>
        <taxon>Ectothiorhodospiraceae</taxon>
        <taxon>Ectothiorhodospira</taxon>
    </lineage>
</organism>
<reference evidence="3" key="1">
    <citation type="submission" date="2016-10" db="EMBL/GenBank/DDBJ databases">
        <authorList>
            <person name="Varghese N."/>
            <person name="Submissions S."/>
        </authorList>
    </citation>
    <scope>NUCLEOTIDE SEQUENCE [LARGE SCALE GENOMIC DNA]</scope>
    <source>
        <strain evidence="3">DSM 241</strain>
    </source>
</reference>
<keyword evidence="3" id="KW-1185">Reference proteome</keyword>
<gene>
    <name evidence="2" type="ORF">SAMN05444515_12136</name>
</gene>
<dbReference type="InterPro" id="IPR013362">
    <property type="entry name" value="Pilus_4_PilV"/>
</dbReference>